<dbReference type="VEuPathDB" id="PlasmoDB:PY17X_0945300"/>
<gene>
    <name evidence="6" type="ORF">PY17X_0945300</name>
    <name evidence="5" type="ORF">PYYM_0944400</name>
</gene>
<evidence type="ECO:0000256" key="1">
    <source>
        <dbReference type="SAM" id="Coils"/>
    </source>
</evidence>
<dbReference type="Proteomes" id="UP000072874">
    <property type="component" value="Chromosome 9"/>
</dbReference>
<reference evidence="6" key="4">
    <citation type="submission" date="2019-05" db="EMBL/GenBank/DDBJ databases">
        <authorList>
            <consortium name="Pathogen Informatics"/>
        </authorList>
    </citation>
    <scope>NUCLEOTIDE SEQUENCE</scope>
    <source>
        <strain evidence="6">17X</strain>
    </source>
</reference>
<protein>
    <submittedName>
        <fullName evidence="5">Syntaxin, putative</fullName>
    </submittedName>
</protein>
<dbReference type="GO" id="GO:0016020">
    <property type="term" value="C:membrane"/>
    <property type="evidence" value="ECO:0007669"/>
    <property type="project" value="InterPro"/>
</dbReference>
<dbReference type="GeneID" id="3807560"/>
<dbReference type="KEGG" id="pyo:PY17X_0945300"/>
<proteinExistence type="predicted"/>
<dbReference type="EMBL" id="LM993663">
    <property type="protein sequence ID" value="VTZ78637.1"/>
    <property type="molecule type" value="Genomic_DNA"/>
</dbReference>
<feature type="region of interest" description="Disordered" evidence="2">
    <location>
        <begin position="1"/>
        <end position="21"/>
    </location>
</feature>
<dbReference type="InterPro" id="IPR000727">
    <property type="entry name" value="T_SNARE_dom"/>
</dbReference>
<sequence length="351" mass="41665">MSYSNTRKKTGNQMPQRSGYNNYEFNDEIQNAIGVIQSYTSKISRINSDEECSIENSEKVQELVQNGKIKIEEIQQKLKKYSRNIESLPQNEKIRIKLVMQKLSASYMKAVDNFQKASKNYINKTAINDMSNKNNRRYRNEEYDGYNNFSRKSNFNYDSNRDKLDVNIYDYNFYENEDSDTFYKNGPNFEHENLETGFSKKKNYNNKKYKNNIFSGDNKNDINEHLLQNNEEYLENEKNEYYNDKQFVSINTTDIEHEILNQKNKEIKKLHGDIINIQELYKELFDQVNIQGETIDNIDSQMVTTHDNIMMSGREIEITRNRYSTSIRCISYLFIILIILVIIILVTFKII</sequence>
<evidence type="ECO:0000256" key="2">
    <source>
        <dbReference type="SAM" id="MobiDB-lite"/>
    </source>
</evidence>
<keyword evidence="1" id="KW-0175">Coiled coil</keyword>
<dbReference type="VEuPathDB" id="PlasmoDB:Py17XNL_000900461"/>
<dbReference type="VEuPathDB" id="PlasmoDB:PYYM_0944400"/>
<feature type="coiled-coil region" evidence="1">
    <location>
        <begin position="57"/>
        <end position="91"/>
    </location>
</feature>
<feature type="transmembrane region" description="Helical" evidence="3">
    <location>
        <begin position="330"/>
        <end position="348"/>
    </location>
</feature>
<keyword evidence="3" id="KW-1133">Transmembrane helix</keyword>
<evidence type="ECO:0000313" key="7">
    <source>
        <dbReference type="Proteomes" id="UP000072874"/>
    </source>
</evidence>
<reference evidence="6" key="3">
    <citation type="submission" date="2014-05" db="EMBL/GenBank/DDBJ databases">
        <authorList>
            <person name="Aslett M.A."/>
            <person name="De Silva N."/>
        </authorList>
    </citation>
    <scope>NUCLEOTIDE SEQUENCE</scope>
    <source>
        <strain evidence="6">17X</strain>
    </source>
</reference>
<dbReference type="OrthoDB" id="75754at2759"/>
<dbReference type="SUPFAM" id="SSF47661">
    <property type="entry name" value="t-snare proteins"/>
    <property type="match status" value="1"/>
</dbReference>
<dbReference type="EMBL" id="LK934637">
    <property type="protein sequence ID" value="CDU18220.1"/>
    <property type="molecule type" value="Genomic_DNA"/>
</dbReference>
<dbReference type="AlphaFoldDB" id="A0A077Y9F5"/>
<keyword evidence="3" id="KW-0812">Transmembrane</keyword>
<dbReference type="VEuPathDB" id="PlasmoDB:PY02377"/>
<feature type="compositionally biased region" description="Polar residues" evidence="2">
    <location>
        <begin position="11"/>
        <end position="21"/>
    </location>
</feature>
<feature type="domain" description="T-SNARE coiled-coil homology" evidence="4">
    <location>
        <begin position="257"/>
        <end position="319"/>
    </location>
</feature>
<name>A0A077Y9F5_PLAYE</name>
<evidence type="ECO:0000259" key="4">
    <source>
        <dbReference type="PROSITE" id="PS50192"/>
    </source>
</evidence>
<organism evidence="5 8">
    <name type="scientific">Plasmodium yoelii</name>
    <dbReference type="NCBI Taxonomy" id="5861"/>
    <lineage>
        <taxon>Eukaryota</taxon>
        <taxon>Sar</taxon>
        <taxon>Alveolata</taxon>
        <taxon>Apicomplexa</taxon>
        <taxon>Aconoidasida</taxon>
        <taxon>Haemosporida</taxon>
        <taxon>Plasmodiidae</taxon>
        <taxon>Plasmodium</taxon>
        <taxon>Plasmodium (Vinckeia)</taxon>
    </lineage>
</organism>
<dbReference type="RefSeq" id="XP_022812294.1">
    <property type="nucleotide sequence ID" value="XM_022956114.1"/>
</dbReference>
<dbReference type="InterPro" id="IPR010989">
    <property type="entry name" value="SNARE"/>
</dbReference>
<dbReference type="Proteomes" id="UP000072904">
    <property type="component" value="Chromosome 9"/>
</dbReference>
<dbReference type="VEuPathDB" id="PlasmoDB:PY02378"/>
<evidence type="ECO:0000313" key="8">
    <source>
        <dbReference type="Proteomes" id="UP000072904"/>
    </source>
</evidence>
<dbReference type="OMA" id="ITRNRYF"/>
<evidence type="ECO:0000313" key="5">
    <source>
        <dbReference type="EMBL" id="CDU18220.1"/>
    </source>
</evidence>
<reference evidence="7 8" key="1">
    <citation type="journal article" date="2014" name="BMC Biol.">
        <title>A comprehensive evaluation of rodent malaria parasite genomes and gene expression.</title>
        <authorList>
            <person name="Otto T.D."/>
            <person name="Bohme U."/>
            <person name="Jackson A.P."/>
            <person name="Hunt M."/>
            <person name="Franke-Fayard B."/>
            <person name="Hoeijmakers W.A."/>
            <person name="Religa A.A."/>
            <person name="Robertson L."/>
            <person name="Sanders M."/>
            <person name="Ogun S.A."/>
            <person name="Cunningham D."/>
            <person name="Erhart A."/>
            <person name="Billker O."/>
            <person name="Khan S.M."/>
            <person name="Stunnenberg H.G."/>
            <person name="Langhorne J."/>
            <person name="Holder A.A."/>
            <person name="Waters A.P."/>
            <person name="Newbold C.I."/>
            <person name="Pain A."/>
            <person name="Berriman M."/>
            <person name="Janse C.J."/>
        </authorList>
    </citation>
    <scope>NUCLEOTIDE SEQUENCE [LARGE SCALE GENOMIC DNA]</scope>
    <source>
        <strain evidence="6 7">17X</strain>
        <strain evidence="5 8">YM</strain>
    </source>
</reference>
<reference evidence="5" key="2">
    <citation type="submission" date="2014-05" db="EMBL/GenBank/DDBJ databases">
        <authorList>
            <person name="Aslett A.Martin."/>
            <person name="De Silva Nishadi"/>
        </authorList>
    </citation>
    <scope>NUCLEOTIDE SEQUENCE</scope>
    <source>
        <strain evidence="5">YM</strain>
    </source>
</reference>
<evidence type="ECO:0000256" key="3">
    <source>
        <dbReference type="SAM" id="Phobius"/>
    </source>
</evidence>
<dbReference type="Gene3D" id="1.20.5.110">
    <property type="match status" value="1"/>
</dbReference>
<dbReference type="PROSITE" id="PS50192">
    <property type="entry name" value="T_SNARE"/>
    <property type="match status" value="1"/>
</dbReference>
<keyword evidence="3" id="KW-0472">Membrane</keyword>
<feature type="compositionally biased region" description="Basic residues" evidence="2">
    <location>
        <begin position="1"/>
        <end position="10"/>
    </location>
</feature>
<evidence type="ECO:0000313" key="6">
    <source>
        <dbReference type="EMBL" id="VTZ78637.1"/>
    </source>
</evidence>
<accession>A0A077Y9F5</accession>
<dbReference type="GO" id="GO:0016192">
    <property type="term" value="P:vesicle-mediated transport"/>
    <property type="evidence" value="ECO:0007669"/>
    <property type="project" value="InterPro"/>
</dbReference>